<evidence type="ECO:0000256" key="1">
    <source>
        <dbReference type="ARBA" id="ARBA00007274"/>
    </source>
</evidence>
<dbReference type="RefSeq" id="WP_068405061.1">
    <property type="nucleotide sequence ID" value="NZ_CP014504.1"/>
</dbReference>
<reference evidence="3 4" key="1">
    <citation type="submission" date="2016-03" db="EMBL/GenBank/DDBJ databases">
        <title>Complete genome sequence of Pedobacter cryoconitis PAMC 27485.</title>
        <authorList>
            <person name="Lee J."/>
            <person name="Kim O.-S."/>
        </authorList>
    </citation>
    <scope>NUCLEOTIDE SEQUENCE [LARGE SCALE GENOMIC DNA]</scope>
    <source>
        <strain evidence="3 4">PAMC 27485</strain>
    </source>
</reference>
<dbReference type="InterPro" id="IPR011004">
    <property type="entry name" value="Trimer_LpxA-like_sf"/>
</dbReference>
<accession>A0A127VK06</accession>
<organism evidence="3 4">
    <name type="scientific">Pedobacter cryoconitis</name>
    <dbReference type="NCBI Taxonomy" id="188932"/>
    <lineage>
        <taxon>Bacteria</taxon>
        <taxon>Pseudomonadati</taxon>
        <taxon>Bacteroidota</taxon>
        <taxon>Sphingobacteriia</taxon>
        <taxon>Sphingobacteriales</taxon>
        <taxon>Sphingobacteriaceae</taxon>
        <taxon>Pedobacter</taxon>
    </lineage>
</organism>
<name>A0A127VK06_9SPHI</name>
<dbReference type="NCBIfam" id="NF007797">
    <property type="entry name" value="PRK10502.1"/>
    <property type="match status" value="1"/>
</dbReference>
<dbReference type="SUPFAM" id="SSF51161">
    <property type="entry name" value="Trimeric LpxA-like enzymes"/>
    <property type="match status" value="1"/>
</dbReference>
<keyword evidence="2 3" id="KW-0808">Transferase</keyword>
<dbReference type="EMBL" id="CP014504">
    <property type="protein sequence ID" value="AMQ01239.1"/>
    <property type="molecule type" value="Genomic_DNA"/>
</dbReference>
<dbReference type="GO" id="GO:0005829">
    <property type="term" value="C:cytosol"/>
    <property type="evidence" value="ECO:0007669"/>
    <property type="project" value="TreeGrafter"/>
</dbReference>
<gene>
    <name evidence="3" type="ORF">AY601_4396</name>
</gene>
<dbReference type="GO" id="GO:0008374">
    <property type="term" value="F:O-acyltransferase activity"/>
    <property type="evidence" value="ECO:0007669"/>
    <property type="project" value="TreeGrafter"/>
</dbReference>
<sequence>MQETDLSAYQNSSYNPGGTIFKRIVWFYVNAVLFKTSIIPYSRLKVYLLRLFGASIGVGVNIKPCVNIKYPWLLHIGDHSWIGENVWIDNLVPVKIGKNVCLSQGALLLTGNHNYKTRSFELMTGEIILEDGVWIGARAVINQGITAASHSILTVGSVATENLDPYFIYQGNPALKIRSRLII</sequence>
<proteinExistence type="inferred from homology"/>
<dbReference type="CDD" id="cd05825">
    <property type="entry name" value="LbH_wcaF_like"/>
    <property type="match status" value="1"/>
</dbReference>
<dbReference type="InterPro" id="IPR051159">
    <property type="entry name" value="Hexapeptide_acetyltransf"/>
</dbReference>
<dbReference type="PANTHER" id="PTHR23416:SF23">
    <property type="entry name" value="ACETYLTRANSFERASE C18B11.09C-RELATED"/>
    <property type="match status" value="1"/>
</dbReference>
<evidence type="ECO:0000313" key="3">
    <source>
        <dbReference type="EMBL" id="AMQ01239.1"/>
    </source>
</evidence>
<evidence type="ECO:0000256" key="2">
    <source>
        <dbReference type="ARBA" id="ARBA00022679"/>
    </source>
</evidence>
<dbReference type="Proteomes" id="UP000071561">
    <property type="component" value="Chromosome"/>
</dbReference>
<evidence type="ECO:0000313" key="4">
    <source>
        <dbReference type="Proteomes" id="UP000071561"/>
    </source>
</evidence>
<dbReference type="AlphaFoldDB" id="A0A127VK06"/>
<keyword evidence="4" id="KW-1185">Reference proteome</keyword>
<dbReference type="KEGG" id="pcm:AY601_4396"/>
<dbReference type="OrthoDB" id="9814490at2"/>
<dbReference type="Gene3D" id="2.160.10.10">
    <property type="entry name" value="Hexapeptide repeat proteins"/>
    <property type="match status" value="1"/>
</dbReference>
<dbReference type="PATRIC" id="fig|188932.3.peg.4558"/>
<dbReference type="PANTHER" id="PTHR23416">
    <property type="entry name" value="SIALIC ACID SYNTHASE-RELATED"/>
    <property type="match status" value="1"/>
</dbReference>
<comment type="similarity">
    <text evidence="1">Belongs to the transferase hexapeptide repeat family.</text>
</comment>
<protein>
    <submittedName>
        <fullName evidence="3">Transferase hexapeptide repeat containing protein</fullName>
    </submittedName>
</protein>